<dbReference type="InterPro" id="IPR007981">
    <property type="entry name" value="Peptidase_A5"/>
</dbReference>
<dbReference type="AlphaFoldDB" id="A0A031LPS9"/>
<sequence>MRFILILFIVFPLASSFLVSSQTTLAYPTGLAYFPLTSIIYTNFVEGKIYVSNMTIGNSFLPNGQLISRHNASLQLNAMIDGRFWAQNVALMHQISRDEFEITMVVNFWNLTGPFTSIVKNTTTYQGLGVYCYQGPTFTLKTPFTLFIFMNASNGLSFGFTTNGVKRVYLELPHFGNFQIGGLSLAGIPNDLEFVLGGPGGGSEVHMSLNGSENLYYWNNGLKIVPQAFSVGLDTAESAYGISVTGNFTNILKPSAKLVPGTNSPAIVWPIPPTITINNTHEGEIVKAFINGQPLQGQEIELLSISDNPTSSPPFTKVIAINFTNLQGATFFNVSSGTYIAYFPGNFSLSSSYAITSPVLSTIVSSITHGYNSLVKFITTYNFKKSLSSSFNNVKYKSSGVSINYLILEYIGAFAIGIVISAVLIKYKL</sequence>
<dbReference type="Proteomes" id="UP000024332">
    <property type="component" value="Unassembled WGS sequence"/>
</dbReference>
<comment type="caution">
    <text evidence="2">The sequence shown here is derived from an EMBL/GenBank/DDBJ whole genome shotgun (WGS) entry which is preliminary data.</text>
</comment>
<keyword evidence="3" id="KW-1185">Reference proteome</keyword>
<proteinExistence type="predicted"/>
<reference evidence="2 3" key="1">
    <citation type="submission" date="2014-03" db="EMBL/GenBank/DDBJ databases">
        <title>Draft genome sequence of the novel thermoacidophilic archaea Acidianus copahuensis ALE1 strain, isolated from Copahue volcanic area in Neuquen Argentina.</title>
        <authorList>
            <person name="Urbieta M.S."/>
            <person name="Rascovan N."/>
            <person name="Castro C."/>
            <person name="Revale S."/>
            <person name="Giaveno M.A."/>
            <person name="Vazquez M.P."/>
            <person name="Donati E.R."/>
        </authorList>
    </citation>
    <scope>NUCLEOTIDE SEQUENCE [LARGE SCALE GENOMIC DNA]</scope>
    <source>
        <strain evidence="2 3">ALE1</strain>
    </source>
</reference>
<keyword evidence="1" id="KW-1133">Transmembrane helix</keyword>
<accession>A0A031LPS9</accession>
<organism evidence="2 3">
    <name type="scientific">Candidatus Acidianus copahuensis</name>
    <dbReference type="NCBI Taxonomy" id="1160895"/>
    <lineage>
        <taxon>Archaea</taxon>
        <taxon>Thermoproteota</taxon>
        <taxon>Thermoprotei</taxon>
        <taxon>Sulfolobales</taxon>
        <taxon>Sulfolobaceae</taxon>
        <taxon>Acidianus</taxon>
    </lineage>
</organism>
<dbReference type="EMBL" id="JFZT01000039">
    <property type="protein sequence ID" value="EZQ07011.1"/>
    <property type="molecule type" value="Genomic_DNA"/>
</dbReference>
<gene>
    <name evidence="2" type="ORF">CM19_06535</name>
</gene>
<dbReference type="Pfam" id="PF05317">
    <property type="entry name" value="Thermopsin"/>
    <property type="match status" value="1"/>
</dbReference>
<evidence type="ECO:0000256" key="1">
    <source>
        <dbReference type="SAM" id="Phobius"/>
    </source>
</evidence>
<feature type="transmembrane region" description="Helical" evidence="1">
    <location>
        <begin position="405"/>
        <end position="425"/>
    </location>
</feature>
<evidence type="ECO:0000313" key="2">
    <source>
        <dbReference type="EMBL" id="EZQ07011.1"/>
    </source>
</evidence>
<protein>
    <submittedName>
        <fullName evidence="2">Thermopsin-like protein</fullName>
    </submittedName>
</protein>
<keyword evidence="1" id="KW-0812">Transmembrane</keyword>
<evidence type="ECO:0000313" key="3">
    <source>
        <dbReference type="Proteomes" id="UP000024332"/>
    </source>
</evidence>
<keyword evidence="1" id="KW-0472">Membrane</keyword>
<name>A0A031LPS9_9CREN</name>